<dbReference type="Gene3D" id="3.60.10.10">
    <property type="entry name" value="Endonuclease/exonuclease/phosphatase"/>
    <property type="match status" value="1"/>
</dbReference>
<dbReference type="InterPro" id="IPR000477">
    <property type="entry name" value="RT_dom"/>
</dbReference>
<dbReference type="GO" id="GO:0004523">
    <property type="term" value="F:RNA-DNA hybrid ribonuclease activity"/>
    <property type="evidence" value="ECO:0007669"/>
    <property type="project" value="InterPro"/>
</dbReference>
<comment type="caution">
    <text evidence="8">The sequence shown here is derived from an EMBL/GenBank/DDBJ whole genome shotgun (WGS) entry which is preliminary data.</text>
</comment>
<feature type="region of interest" description="Disordered" evidence="4">
    <location>
        <begin position="866"/>
        <end position="889"/>
    </location>
</feature>
<organism evidence="8">
    <name type="scientific">Cladocopium goreaui</name>
    <dbReference type="NCBI Taxonomy" id="2562237"/>
    <lineage>
        <taxon>Eukaryota</taxon>
        <taxon>Sar</taxon>
        <taxon>Alveolata</taxon>
        <taxon>Dinophyceae</taxon>
        <taxon>Suessiales</taxon>
        <taxon>Symbiodiniaceae</taxon>
        <taxon>Cladocopium</taxon>
    </lineage>
</organism>
<dbReference type="EMBL" id="CAMXCT030002504">
    <property type="protein sequence ID" value="CAL4785889.1"/>
    <property type="molecule type" value="Genomic_DNA"/>
</dbReference>
<evidence type="ECO:0000256" key="3">
    <source>
        <dbReference type="SAM" id="Coils"/>
    </source>
</evidence>
<dbReference type="GO" id="GO:0032259">
    <property type="term" value="P:methylation"/>
    <property type="evidence" value="ECO:0007669"/>
    <property type="project" value="UniProtKB-KW"/>
</dbReference>
<keyword evidence="2" id="KW-0808">Transferase</keyword>
<evidence type="ECO:0000256" key="2">
    <source>
        <dbReference type="ARBA" id="ARBA00022679"/>
    </source>
</evidence>
<keyword evidence="3" id="KW-0175">Coiled coil</keyword>
<dbReference type="Pfam" id="PF00145">
    <property type="entry name" value="DNA_methylase"/>
    <property type="match status" value="1"/>
</dbReference>
<name>A0A9P1CWY4_9DINO</name>
<evidence type="ECO:0000313" key="9">
    <source>
        <dbReference type="EMBL" id="CAL1151952.1"/>
    </source>
</evidence>
<gene>
    <name evidence="8" type="ORF">C1SCF055_LOCUS24862</name>
</gene>
<dbReference type="PROSITE" id="PS50879">
    <property type="entry name" value="RNASE_H_1"/>
    <property type="match status" value="1"/>
</dbReference>
<feature type="domain" description="RNase H type-1" evidence="7">
    <location>
        <begin position="2788"/>
        <end position="2949"/>
    </location>
</feature>
<dbReference type="Pfam" id="PF00078">
    <property type="entry name" value="RVT_1"/>
    <property type="match status" value="1"/>
</dbReference>
<keyword evidence="5" id="KW-0472">Membrane</keyword>
<dbReference type="InterPro" id="IPR005135">
    <property type="entry name" value="Endo/exonuclease/phosphatase"/>
</dbReference>
<dbReference type="Pfam" id="PF03372">
    <property type="entry name" value="Exo_endo_phos"/>
    <property type="match status" value="1"/>
</dbReference>
<dbReference type="InterPro" id="IPR029063">
    <property type="entry name" value="SAM-dependent_MTases_sf"/>
</dbReference>
<dbReference type="EMBL" id="CAMXCT020002504">
    <property type="protein sequence ID" value="CAL1151952.1"/>
    <property type="molecule type" value="Genomic_DNA"/>
</dbReference>
<feature type="coiled-coil region" evidence="3">
    <location>
        <begin position="1229"/>
        <end position="1256"/>
    </location>
</feature>
<dbReference type="SUPFAM" id="SSF53098">
    <property type="entry name" value="Ribonuclease H-like"/>
    <property type="match status" value="1"/>
</dbReference>
<reference evidence="9" key="2">
    <citation type="submission" date="2024-04" db="EMBL/GenBank/DDBJ databases">
        <authorList>
            <person name="Chen Y."/>
            <person name="Shah S."/>
            <person name="Dougan E. K."/>
            <person name="Thang M."/>
            <person name="Chan C."/>
        </authorList>
    </citation>
    <scope>NUCLEOTIDE SEQUENCE [LARGE SCALE GENOMIC DNA]</scope>
</reference>
<evidence type="ECO:0000259" key="7">
    <source>
        <dbReference type="PROSITE" id="PS50879"/>
    </source>
</evidence>
<dbReference type="Gene3D" id="3.40.50.150">
    <property type="entry name" value="Vaccinia Virus protein VP39"/>
    <property type="match status" value="1"/>
</dbReference>
<feature type="compositionally biased region" description="Basic residues" evidence="4">
    <location>
        <begin position="871"/>
        <end position="882"/>
    </location>
</feature>
<evidence type="ECO:0000256" key="4">
    <source>
        <dbReference type="SAM" id="MobiDB-lite"/>
    </source>
</evidence>
<keyword evidence="1" id="KW-0489">Methyltransferase</keyword>
<evidence type="ECO:0000256" key="5">
    <source>
        <dbReference type="SAM" id="Phobius"/>
    </source>
</evidence>
<feature type="domain" description="Reverse transcriptase" evidence="6">
    <location>
        <begin position="2206"/>
        <end position="2454"/>
    </location>
</feature>
<dbReference type="InterPro" id="IPR002156">
    <property type="entry name" value="RNaseH_domain"/>
</dbReference>
<keyword evidence="5" id="KW-0812">Transmembrane</keyword>
<evidence type="ECO:0000313" key="8">
    <source>
        <dbReference type="EMBL" id="CAI3998577.1"/>
    </source>
</evidence>
<dbReference type="PROSITE" id="PS50878">
    <property type="entry name" value="RT_POL"/>
    <property type="match status" value="1"/>
</dbReference>
<dbReference type="OrthoDB" id="423732at2759"/>
<reference evidence="8" key="1">
    <citation type="submission" date="2022-10" db="EMBL/GenBank/DDBJ databases">
        <authorList>
            <person name="Chen Y."/>
            <person name="Dougan E. K."/>
            <person name="Chan C."/>
            <person name="Rhodes N."/>
            <person name="Thang M."/>
        </authorList>
    </citation>
    <scope>NUCLEOTIDE SEQUENCE</scope>
</reference>
<dbReference type="InterPro" id="IPR036397">
    <property type="entry name" value="RNaseH_sf"/>
</dbReference>
<protein>
    <submittedName>
        <fullName evidence="8">Uncharacterized protein</fullName>
    </submittedName>
</protein>
<dbReference type="InterPro" id="IPR012337">
    <property type="entry name" value="RNaseH-like_sf"/>
</dbReference>
<feature type="transmembrane region" description="Helical" evidence="5">
    <location>
        <begin position="1386"/>
        <end position="1405"/>
    </location>
</feature>
<evidence type="ECO:0000259" key="6">
    <source>
        <dbReference type="PROSITE" id="PS50878"/>
    </source>
</evidence>
<dbReference type="InterPro" id="IPR001525">
    <property type="entry name" value="C5_MeTfrase"/>
</dbReference>
<dbReference type="GO" id="GO:0003676">
    <property type="term" value="F:nucleic acid binding"/>
    <property type="evidence" value="ECO:0007669"/>
    <property type="project" value="InterPro"/>
</dbReference>
<dbReference type="GO" id="GO:0008168">
    <property type="term" value="F:methyltransferase activity"/>
    <property type="evidence" value="ECO:0007669"/>
    <property type="project" value="UniProtKB-KW"/>
</dbReference>
<evidence type="ECO:0000256" key="1">
    <source>
        <dbReference type="ARBA" id="ARBA00022603"/>
    </source>
</evidence>
<dbReference type="Proteomes" id="UP001152797">
    <property type="component" value="Unassembled WGS sequence"/>
</dbReference>
<dbReference type="InterPro" id="IPR036691">
    <property type="entry name" value="Endo/exonu/phosph_ase_sf"/>
</dbReference>
<accession>A0A9P1CWY4</accession>
<evidence type="ECO:0000313" key="10">
    <source>
        <dbReference type="Proteomes" id="UP001152797"/>
    </source>
</evidence>
<keyword evidence="10" id="KW-1185">Reference proteome</keyword>
<sequence>MLPGWGTLIAGQRIPMVFTLICYNSKGSWHLVQSSDRRGMKVWISGVIPEAPVVAGVELLVTSVQPICLAVDSQSVLVPVSLCSPDALSRVVDLCCGMGGFSSTASRLGFNVQAGVDQNGIWQSLFGTLHPGATFVCGDLADPSVVQKLMQQDLFHAVVCSGIACQPHSVLGDRRGMEDPRSASLPKSLLIGWLLQSAAVILECTPEILRDAAAQEIIRQFAVDTGFRVSQAIVKLGNVWCTRRDRWIAVLTAPVVSPCELLDLPMDSDIRVVADLIPEFQLWHQYDQNQLVLNLYELSKYYQFAAGGMESTWLKPHEKLPTLLRSAGNQLYTCACGCRAALSDKRLSQRGLIGTLLKLGTSQVHMHVCMEHARYLHPIEMWALMGGMPNISMGHNLRLAMSGVGQAVAPIMGLWIFAQVKRCLDLTLELPNPCDPLKALQTYMHEVVECCRTMWPLPVAPTAVEPTDVDDPIEDVGMTCVVTRPLTDEPDVAIGLSPGTTGSQLLQAEANLGLSVDGCLVRIDGLAVDPNLPIPGGSLVAIVPASWTPDQLKAQPHLPCCLDSAEFLHQATDPGSSPITQPVVTTEQLADLRYPDMFRIARQDLLGMQGPVWGDDEIMHGLLQVAVLTESDQRVHVWDPLLVTGLVQHDQPATWKELVSVLGPVATVISAVLLGTHWIPLVWRVDMVGVVLHSLSVSPGFETALEGLSRVIGLVRGGAQGVWKAHSIGFLPAGHCGALCLSFVRHLLWGHPMVADPPALEEFAHRIRFEFGDGLPDPCQRPRLAGLGLSLSNRLALLLTQHGVSEADSAQRASAVLKALGEEGVSRALDATNPWRELKWLANQLRPPYMLIKPSELQMQVSKRQADRPIGHKKHKQAKGKGKGVPPAASVDPSLLRLEHGIFQSDNGQGLSQLPLPQIGPNAAGVAVVSAACVEPYLKAPNPLSAGPLAFFVVDAEGPLPTSFPVTAERVPLVCAANGEPLLVDGLLFQLGAIRVQRAPVQQGCEVLSIPTCVVKAIVFRDETTEDWQTVVAHPLQHIFEKIPPMQACGDPECPGCEAWHKLPQAPMDSPVLELWGKQWLRLDFSHCPPEKADMFTAHIRLPEHLQFQVQHFSGHSGVYLEPKALDGRKPSPDFQVVWIPKLDASQLLLQRQTIPNVVGMARLGAKVGLRCRTEHAAEVFAKLRMAHGDVMFAREDDVSQPARTEPKVVATSATESFVSKACMEVDDDANVDRRVSQLESQVQDLQNQAQSLAKTTLQNAQETAANFQDLRTQVHQQGQQFEQAVATQAHTIQTFQDAFQEQFRQQELPDSVGVVFPRILDGSVSCGRWLECLTWGPPDPRWISLLCLEQLTRIFLLFSGCCDLLGRVGLSWPVAYWIAGLSQGGFWIWCCACICRIMCAGLSFGVSEFLGRSTALAFRTGRSQVTWRLVVLGLGVLLVVWPLFEVMHWCSAGTLVSHLLLNMLMSVTSMFADCARFCGQFWVSLRVFVHGFRTLALVVLAMCARYFVCGQILCAQQPLDDLQNKQFWTLPTARKRAGSPLFNPRVCFRQWFFALALAGLLRVGEASHPGPESVPATWSLGTTNPSGLNRKLGQLHHLDGDAWIFAETHLSQKGMSGLAKGLKMLHSPWKYVVPGAPCLARPGTDTGIHSGVLFASKFPARALPHAFDPDSYATSRIQVVGMAVNEVWVTVGMLYGLPGNAAHRQARYQTDALLAELVDRVGAQATGPRVIGGDFNFAPEELQQLQRLHDLGFREVQDLNAWRFGISAQATGRGTKRIDQMWISPELQLAFLGARVVFDYWADHAAVQASFSCPNMHTTVLSWPTPQAFPWPSQWTCQVDFDPGGDLTVEYAQFWAQVELRAKLWNQHHGVFVIKAQCGRATVLESKPVRQSQCAVKKARNGDLQPAYIGTSLQHARFFRQLRRLRSLCRILVKGVSSFQGKCNLDDTWRAIRCAAGFPGGFGLWWDAHALKPALGGPLPLMCPSLDFAQGLFQGFQVYVRAYERDLTSRRYQHAKARREHHLAFVFQDCKDDPLPKAETLLDRVALSVEEVREEDQSVVLVQPSPLLADVPVVIQGQVVDVVAHSEDQIWLESVAGLSPGDVLTQERPVTSDLDILQRFADAWAPRWTKQAHVLPGQWDQICGFLDKTLRPLHWDHFEWTSDRLLQAIRHKKRSAAKGPDGVSQSDLAALPEGALQAVVSMFGAVESGSSWPAQLANGFVSSLAKRPDAAKVDEFRPVVVYSLLYRVWSSERAREALRCIAKVLPDSVQGGVPARQAKAIWYELATALEQSYFHGTSLHGLLMNIQKAFNNIPRGPLWYALSLLHFPESSLRAWAGFVSKQTRRFRVRQSVGAPLASNCGLPEGCAFSVFGMVVVDWILDLWLHAQNVPVCLRTFVDDWGLLFHDVSVFERAWTAVETFTEHLDLALDLSKTRVWSNAASARKEFRFSQVAVARAARNLGAHQNFTRHCHNAELQKRLVQLPPVWVRLRASQGPYHHKLTAIHMMAWPRALHGISVVHLGDCHFRVLRSGAMRALRADRKGANPMLHLVSSSPLSDPEAWAILQTFRDARDLGNACQLESMLGLFSQGGEGLPHNGPTSVLLSRLHRIGWAVGGQGLVQDRFGTFSVSHVAWDELELRFKFAWGRVLADEVAHRPTFHGIEQVDLPELHRALHKFGPVDLVYLRCHLDGTLFTQNGRAKFDSSVSSTCPWCPAKDGFHHRAWECPHFAPCRRHFTAEQLAVVESLPSCLVDHGWPVVLPEWEIFVGLLLRADGFPRVSPVVPPVASEVSVDLFTDGSGAYPREPKLRFAAWAVTMVPGGVGTLDNRLILAGHVHGIIQTPYRAELTAVLAAITWASQRQQRVRLWCDCQGVVSGLRRILRRLPLKRNRPHSDLWNQLNSLVGSLDPGMVQVFKVVSHGQISQATGPIEEWAYWHNHLTDMAAAEVNHRRSPDFWEAWAGLAQALAFHRSLHGAILKMLLMTSRMAAADQTVPPKPRPLQVEQAIPVPVAPLTWQVPPKLIQRYGHINMQHLHAWWSQTGSAMLQGDGPLAFISGIQIFMAFNLHTAFTGPWCHKKRWYGTEEAAPITARLQWGARCQWFLRMWKSYMKANQVLIPTRMTRPCSASVSRWTVCYRMKWSQRLLDGVDEALLAQNGRQITSTSDVMGLSAAKTG</sequence>
<dbReference type="EMBL" id="CAMXCT010002504">
    <property type="protein sequence ID" value="CAI3998577.1"/>
    <property type="molecule type" value="Genomic_DNA"/>
</dbReference>
<dbReference type="SUPFAM" id="SSF56219">
    <property type="entry name" value="DNase I-like"/>
    <property type="match status" value="1"/>
</dbReference>
<feature type="transmembrane region" description="Helical" evidence="5">
    <location>
        <begin position="1426"/>
        <end position="1445"/>
    </location>
</feature>
<dbReference type="SUPFAM" id="SSF53335">
    <property type="entry name" value="S-adenosyl-L-methionine-dependent methyltransferases"/>
    <property type="match status" value="1"/>
</dbReference>
<dbReference type="Gene3D" id="3.30.420.10">
    <property type="entry name" value="Ribonuclease H-like superfamily/Ribonuclease H"/>
    <property type="match status" value="1"/>
</dbReference>
<keyword evidence="5" id="KW-1133">Transmembrane helix</keyword>
<proteinExistence type="predicted"/>